<dbReference type="EMBL" id="DUJS01000001">
    <property type="protein sequence ID" value="HII69764.1"/>
    <property type="molecule type" value="Genomic_DNA"/>
</dbReference>
<gene>
    <name evidence="1" type="ORF">HA336_00850</name>
</gene>
<name>A0A832TF33_9EURY</name>
<dbReference type="AlphaFoldDB" id="A0A832TF33"/>
<proteinExistence type="predicted"/>
<protein>
    <submittedName>
        <fullName evidence="1">Uncharacterized protein</fullName>
    </submittedName>
</protein>
<evidence type="ECO:0000313" key="2">
    <source>
        <dbReference type="Proteomes" id="UP000619545"/>
    </source>
</evidence>
<accession>A0A832TF33</accession>
<reference evidence="1" key="1">
    <citation type="journal article" date="2020" name="bioRxiv">
        <title>A rank-normalized archaeal taxonomy based on genome phylogeny resolves widespread incomplete and uneven classifications.</title>
        <authorList>
            <person name="Rinke C."/>
            <person name="Chuvochina M."/>
            <person name="Mussig A.J."/>
            <person name="Chaumeil P.-A."/>
            <person name="Waite D.W."/>
            <person name="Whitman W.B."/>
            <person name="Parks D.H."/>
            <person name="Hugenholtz P."/>
        </authorList>
    </citation>
    <scope>NUCLEOTIDE SEQUENCE</scope>
    <source>
        <strain evidence="1">UBA8853</strain>
    </source>
</reference>
<sequence length="105" mass="11988">MEELKRARALVERNLESCEDPSSLETAYTVVAGMQVCAVVRQVFHLVRTLERLVGRERVWELVGGRTIRDLEELEHLLPPLYRPEVDVLHLSQGEGGRRSVEPVL</sequence>
<evidence type="ECO:0000313" key="1">
    <source>
        <dbReference type="EMBL" id="HII69764.1"/>
    </source>
</evidence>
<dbReference type="RefSeq" id="WP_148679710.1">
    <property type="nucleotide sequence ID" value="NZ_DUJS01000001.1"/>
</dbReference>
<dbReference type="Proteomes" id="UP000619545">
    <property type="component" value="Unassembled WGS sequence"/>
</dbReference>
<comment type="caution">
    <text evidence="1">The sequence shown here is derived from an EMBL/GenBank/DDBJ whole genome shotgun (WGS) entry which is preliminary data.</text>
</comment>
<organism evidence="1 2">
    <name type="scientific">Methanopyrus kandleri</name>
    <dbReference type="NCBI Taxonomy" id="2320"/>
    <lineage>
        <taxon>Archaea</taxon>
        <taxon>Methanobacteriati</taxon>
        <taxon>Methanobacteriota</taxon>
        <taxon>Methanomada group</taxon>
        <taxon>Methanopyri</taxon>
        <taxon>Methanopyrales</taxon>
        <taxon>Methanopyraceae</taxon>
        <taxon>Methanopyrus</taxon>
    </lineage>
</organism>